<evidence type="ECO:0000256" key="4">
    <source>
        <dbReference type="RuleBase" id="RU362110"/>
    </source>
</evidence>
<keyword evidence="2 4" id="KW-0378">Hydrolase</keyword>
<dbReference type="Gene3D" id="2.115.10.20">
    <property type="entry name" value="Glycosyl hydrolase domain, family 43"/>
    <property type="match status" value="1"/>
</dbReference>
<dbReference type="CDD" id="cd18621">
    <property type="entry name" value="GH32_XdINV-like"/>
    <property type="match status" value="1"/>
</dbReference>
<keyword evidence="8" id="KW-1185">Reference proteome</keyword>
<dbReference type="SUPFAM" id="SSF75005">
    <property type="entry name" value="Arabinanase/levansucrase/invertase"/>
    <property type="match status" value="1"/>
</dbReference>
<name>M3CZL1_SPHMS</name>
<dbReference type="RefSeq" id="XP_016758195.1">
    <property type="nucleotide sequence ID" value="XM_016909931.1"/>
</dbReference>
<evidence type="ECO:0000259" key="6">
    <source>
        <dbReference type="Pfam" id="PF08244"/>
    </source>
</evidence>
<keyword evidence="3 4" id="KW-0326">Glycosidase</keyword>
<dbReference type="PANTHER" id="PTHR42800">
    <property type="entry name" value="EXOINULINASE INUD (AFU_ORTHOLOGUE AFUA_5G00480)"/>
    <property type="match status" value="1"/>
</dbReference>
<evidence type="ECO:0000256" key="1">
    <source>
        <dbReference type="ARBA" id="ARBA00009902"/>
    </source>
</evidence>
<feature type="domain" description="Glycosyl hydrolase family 32 N-terminal" evidence="5">
    <location>
        <begin position="27"/>
        <end position="380"/>
    </location>
</feature>
<dbReference type="STRING" id="692275.M3CZL1"/>
<dbReference type="InterPro" id="IPR013320">
    <property type="entry name" value="ConA-like_dom_sf"/>
</dbReference>
<proteinExistence type="inferred from homology"/>
<evidence type="ECO:0000313" key="7">
    <source>
        <dbReference type="EMBL" id="EMF10074.1"/>
    </source>
</evidence>
<dbReference type="PANTHER" id="PTHR42800:SF3">
    <property type="entry name" value="GLYCOSYL HYDROLASE FAMILY 32 N-TERMINAL DOMAIN-CONTAINING PROTEIN"/>
    <property type="match status" value="1"/>
</dbReference>
<evidence type="ECO:0000313" key="8">
    <source>
        <dbReference type="Proteomes" id="UP000016931"/>
    </source>
</evidence>
<dbReference type="GO" id="GO:0005987">
    <property type="term" value="P:sucrose catabolic process"/>
    <property type="evidence" value="ECO:0007669"/>
    <property type="project" value="TreeGrafter"/>
</dbReference>
<dbReference type="Pfam" id="PF00251">
    <property type="entry name" value="Glyco_hydro_32N"/>
    <property type="match status" value="1"/>
</dbReference>
<feature type="domain" description="Glycosyl hydrolase family 32 C-terminal" evidence="6">
    <location>
        <begin position="423"/>
        <end position="584"/>
    </location>
</feature>
<dbReference type="InterPro" id="IPR013148">
    <property type="entry name" value="Glyco_hydro_32_N"/>
</dbReference>
<dbReference type="Proteomes" id="UP000016931">
    <property type="component" value="Unassembled WGS sequence"/>
</dbReference>
<dbReference type="InterPro" id="IPR013189">
    <property type="entry name" value="Glyco_hydro_32_C"/>
</dbReference>
<dbReference type="SUPFAM" id="SSF49899">
    <property type="entry name" value="Concanavalin A-like lectins/glucanases"/>
    <property type="match status" value="1"/>
</dbReference>
<dbReference type="EMBL" id="KB456268">
    <property type="protein sequence ID" value="EMF10074.1"/>
    <property type="molecule type" value="Genomic_DNA"/>
</dbReference>
<reference evidence="7 8" key="1">
    <citation type="journal article" date="2012" name="PLoS Pathog.">
        <title>Diverse lifestyles and strategies of plant pathogenesis encoded in the genomes of eighteen Dothideomycetes fungi.</title>
        <authorList>
            <person name="Ohm R.A."/>
            <person name="Feau N."/>
            <person name="Henrissat B."/>
            <person name="Schoch C.L."/>
            <person name="Horwitz B.A."/>
            <person name="Barry K.W."/>
            <person name="Condon B.J."/>
            <person name="Copeland A.C."/>
            <person name="Dhillon B."/>
            <person name="Glaser F."/>
            <person name="Hesse C.N."/>
            <person name="Kosti I."/>
            <person name="LaButti K."/>
            <person name="Lindquist E.A."/>
            <person name="Lucas S."/>
            <person name="Salamov A.A."/>
            <person name="Bradshaw R.E."/>
            <person name="Ciuffetti L."/>
            <person name="Hamelin R.C."/>
            <person name="Kema G.H.J."/>
            <person name="Lawrence C."/>
            <person name="Scott J.A."/>
            <person name="Spatafora J.W."/>
            <person name="Turgeon B.G."/>
            <person name="de Wit P.J.G.M."/>
            <person name="Zhong S."/>
            <person name="Goodwin S.B."/>
            <person name="Grigoriev I.V."/>
        </authorList>
    </citation>
    <scope>NUCLEOTIDE SEQUENCE [LARGE SCALE GENOMIC DNA]</scope>
    <source>
        <strain evidence="7 8">SO2202</strain>
    </source>
</reference>
<dbReference type="SMART" id="SM00640">
    <property type="entry name" value="Glyco_32"/>
    <property type="match status" value="1"/>
</dbReference>
<comment type="similarity">
    <text evidence="1 4">Belongs to the glycosyl hydrolase 32 family.</text>
</comment>
<evidence type="ECO:0000256" key="2">
    <source>
        <dbReference type="ARBA" id="ARBA00022801"/>
    </source>
</evidence>
<dbReference type="InterPro" id="IPR001362">
    <property type="entry name" value="Glyco_hydro_32"/>
</dbReference>
<dbReference type="GeneID" id="27907068"/>
<accession>M3CZL1</accession>
<gene>
    <name evidence="7" type="ORF">SEPMUDRAFT_71138</name>
</gene>
<dbReference type="OMA" id="SGIFDHG"/>
<dbReference type="OrthoDB" id="202537at2759"/>
<dbReference type="AlphaFoldDB" id="M3CZL1"/>
<dbReference type="eggNOG" id="KOG0228">
    <property type="taxonomic scope" value="Eukaryota"/>
</dbReference>
<evidence type="ECO:0000256" key="3">
    <source>
        <dbReference type="ARBA" id="ARBA00023295"/>
    </source>
</evidence>
<dbReference type="GO" id="GO:0005737">
    <property type="term" value="C:cytoplasm"/>
    <property type="evidence" value="ECO:0007669"/>
    <property type="project" value="TreeGrafter"/>
</dbReference>
<dbReference type="Gene3D" id="2.60.120.560">
    <property type="entry name" value="Exo-inulinase, domain 1"/>
    <property type="match status" value="1"/>
</dbReference>
<sequence length="626" mass="70081">MTRTTSATEQDASSRPEQFRRWRPSYHFISARGWMNDPCGPGYDPKTGLYHLSYQQNPKGVDWGNMAWGSATSPDLIHWTHQEMPSLSPDQPYDHQGVFTGCLINARDDSLTYAYTSVSLLPIHYTRKHVRGSESLALAKSFDSGRSWQKIPANPILPGEPDDIDVTGWRDPFVAAWPCMAKLLRMNEADTLFGVISGGIRDVTPTTFLYAIHAHDLTQWQYLGPLANVGLNFCPSRWSGDMGKNWEVTNFITLRDEGEDSVERNLIIMGTEGCLPGPSPHPTAGSLAPSRPPRGQLWMAGSLHCPQQQTASSGPVEFKYNYSGHLDHGCLYAVNSFYDPPSRKRIAWGWITEDDLCDDLRHAQGWSGLLSMPRELTMQTIHHVARASVSDLSDITSIERQPDRHGTYTIRTLASQPYQPLIEALRNSPQVRHTRLQNRVLDSSNTQSALTLDPNPLTTTHWEILCLFKLSPTTQSIHLSIAHKADFSQSTTLSFHPRTETFTITRPEFPFANSSHLINSEPERAPHTLFTTRDPHSGEEEQELLQIRAWRDNSVLEVFVNGRTAITTRLYAAEETLGMRIFVVDDDDGDGDGDGDGSSLANGGDVARKRRSELVEMTIWDNIGIS</sequence>
<dbReference type="Pfam" id="PF08244">
    <property type="entry name" value="Glyco_hydro_32C"/>
    <property type="match status" value="1"/>
</dbReference>
<protein>
    <submittedName>
        <fullName evidence="7">Glycoside hydrolase family 32 protein</fullName>
    </submittedName>
</protein>
<dbReference type="GO" id="GO:0004575">
    <property type="term" value="F:sucrose alpha-glucosidase activity"/>
    <property type="evidence" value="ECO:0007669"/>
    <property type="project" value="TreeGrafter"/>
</dbReference>
<organism evidence="7 8">
    <name type="scientific">Sphaerulina musiva (strain SO2202)</name>
    <name type="common">Poplar stem canker fungus</name>
    <name type="synonym">Septoria musiva</name>
    <dbReference type="NCBI Taxonomy" id="692275"/>
    <lineage>
        <taxon>Eukaryota</taxon>
        <taxon>Fungi</taxon>
        <taxon>Dikarya</taxon>
        <taxon>Ascomycota</taxon>
        <taxon>Pezizomycotina</taxon>
        <taxon>Dothideomycetes</taxon>
        <taxon>Dothideomycetidae</taxon>
        <taxon>Mycosphaerellales</taxon>
        <taxon>Mycosphaerellaceae</taxon>
        <taxon>Sphaerulina</taxon>
    </lineage>
</organism>
<evidence type="ECO:0000259" key="5">
    <source>
        <dbReference type="Pfam" id="PF00251"/>
    </source>
</evidence>
<dbReference type="HOGENOM" id="CLU_013784_1_0_1"/>
<dbReference type="InterPro" id="IPR023296">
    <property type="entry name" value="Glyco_hydro_beta-prop_sf"/>
</dbReference>